<gene>
    <name evidence="1" type="ORF">HHUB_5065</name>
</gene>
<evidence type="ECO:0000313" key="2">
    <source>
        <dbReference type="Proteomes" id="UP000066737"/>
    </source>
</evidence>
<dbReference type="EMBL" id="LN831304">
    <property type="protein sequence ID" value="CQH64542.1"/>
    <property type="molecule type" value="Genomic_DNA"/>
</dbReference>
<reference evidence="2" key="1">
    <citation type="journal article" date="2016" name="Environ. Microbiol.">
        <title>The complete genome of a viable archaeum isolated from 123-million-year-old rock salt.</title>
        <authorList>
            <person name="Jaakkola S.T."/>
            <person name="Pfeiffer F."/>
            <person name="Ravantti J.J."/>
            <person name="Guo Q."/>
            <person name="Liu Y."/>
            <person name="Chen X."/>
            <person name="Ma H."/>
            <person name="Yang C."/>
            <person name="Oksanen H.M."/>
            <person name="Bamford D.H."/>
        </authorList>
    </citation>
    <scope>NUCLEOTIDE SEQUENCE</scope>
    <source>
        <strain evidence="2">JI20-1</strain>
        <plasmid evidence="2">Plasmid pSTJ002</plasmid>
    </source>
</reference>
<keyword evidence="2" id="KW-1185">Reference proteome</keyword>
<dbReference type="Pfam" id="PF24444">
    <property type="entry name" value="DUF7563"/>
    <property type="match status" value="1"/>
</dbReference>
<geneLocation type="plasmid" evidence="2">
    <name>pSTJ002</name>
</geneLocation>
<name>A0A0U5D2S1_9EURY</name>
<accession>A0A0U5D2S1</accession>
<dbReference type="KEGG" id="hhb:Hhub_5065"/>
<sequence>MAECQNCGSHVTEVYVRVFTPDSVESPRVCPNCEDMTRGRDGVREQRS</sequence>
<evidence type="ECO:0000313" key="1">
    <source>
        <dbReference type="EMBL" id="CQH64542.1"/>
    </source>
</evidence>
<proteinExistence type="predicted"/>
<protein>
    <submittedName>
        <fullName evidence="1">Small CPxCG-related zinc finger protein</fullName>
    </submittedName>
</protein>
<dbReference type="AlphaFoldDB" id="A0A0U5D2S1"/>
<organism evidence="1 2">
    <name type="scientific">Halobacterium hubeiense</name>
    <dbReference type="NCBI Taxonomy" id="1407499"/>
    <lineage>
        <taxon>Archaea</taxon>
        <taxon>Methanobacteriati</taxon>
        <taxon>Methanobacteriota</taxon>
        <taxon>Stenosarchaea group</taxon>
        <taxon>Halobacteria</taxon>
        <taxon>Halobacteriales</taxon>
        <taxon>Halobacteriaceae</taxon>
        <taxon>Halobacterium</taxon>
    </lineage>
</organism>
<dbReference type="InterPro" id="IPR055985">
    <property type="entry name" value="DUF7563"/>
</dbReference>
<dbReference type="Proteomes" id="UP000066737">
    <property type="component" value="Plasmid pSTJ002"/>
</dbReference>